<evidence type="ECO:0000313" key="1">
    <source>
        <dbReference type="EMBL" id="SFN98279.1"/>
    </source>
</evidence>
<accession>A0A1I5DG91</accession>
<dbReference type="AlphaFoldDB" id="A0A1I5DG91"/>
<proteinExistence type="predicted"/>
<evidence type="ECO:0008006" key="3">
    <source>
        <dbReference type="Google" id="ProtNLM"/>
    </source>
</evidence>
<gene>
    <name evidence="1" type="ORF">SAMN04487859_112116</name>
</gene>
<dbReference type="InterPro" id="IPR036291">
    <property type="entry name" value="NAD(P)-bd_dom_sf"/>
</dbReference>
<sequence length="400" mass="42425">MLTQRITTLNPAVFDKGVKMSSASRQDAAGGNSADLPEVVLVGGSGDVGARLAELLLENTKADVITLSRRAKGNADRFGDRLRHVSLDISGSETPAMSANAIVVNLTEATPPEWIRQVIVTGGRFLETSATPDYLQAIENALKGAIGQGNAILCVGVAPGLTNLLAAEIGAKCPETVQIDIGVEMGLGRHYGAAATEWFLRTAGRIYPLMIDGHLQSVAAGQLTRKFAFKGKGRPRHSIGYGFVDQVIIARSAGQHLKTVRSFVALDPPWMTRVLAVSLAFGLGPAMLQNSKWLTRWMLRLPVYGRARTRVIAQGFDGAGHVTGDIRVETGDQAQATAIMIFATVQAILRHDGPDPNGVTTITDHLSLDTALAALGQFLPETRSGKGFGSNTGLQREVGA</sequence>
<organism evidence="1 2">
    <name type="scientific">Roseovarius lutimaris</name>
    <dbReference type="NCBI Taxonomy" id="1005928"/>
    <lineage>
        <taxon>Bacteria</taxon>
        <taxon>Pseudomonadati</taxon>
        <taxon>Pseudomonadota</taxon>
        <taxon>Alphaproteobacteria</taxon>
        <taxon>Rhodobacterales</taxon>
        <taxon>Roseobacteraceae</taxon>
        <taxon>Roseovarius</taxon>
    </lineage>
</organism>
<dbReference type="EMBL" id="FOVP01000012">
    <property type="protein sequence ID" value="SFN98279.1"/>
    <property type="molecule type" value="Genomic_DNA"/>
</dbReference>
<dbReference type="Gene3D" id="3.40.50.720">
    <property type="entry name" value="NAD(P)-binding Rossmann-like Domain"/>
    <property type="match status" value="1"/>
</dbReference>
<dbReference type="SUPFAM" id="SSF51735">
    <property type="entry name" value="NAD(P)-binding Rossmann-fold domains"/>
    <property type="match status" value="1"/>
</dbReference>
<keyword evidence="2" id="KW-1185">Reference proteome</keyword>
<dbReference type="STRING" id="1005928.SAMN04487859_112116"/>
<dbReference type="Proteomes" id="UP000198599">
    <property type="component" value="Unassembled WGS sequence"/>
</dbReference>
<protein>
    <recommendedName>
        <fullName evidence="3">Saccharopine dehydrogenase NADP binding domain-containing protein</fullName>
    </recommendedName>
</protein>
<evidence type="ECO:0000313" key="2">
    <source>
        <dbReference type="Proteomes" id="UP000198599"/>
    </source>
</evidence>
<name>A0A1I5DG91_9RHOB</name>
<reference evidence="2" key="1">
    <citation type="submission" date="2016-10" db="EMBL/GenBank/DDBJ databases">
        <authorList>
            <person name="Varghese N."/>
            <person name="Submissions S."/>
        </authorList>
    </citation>
    <scope>NUCLEOTIDE SEQUENCE [LARGE SCALE GENOMIC DNA]</scope>
    <source>
        <strain evidence="2">DSM 28463</strain>
    </source>
</reference>